<keyword evidence="2" id="KW-0482">Metalloprotease</keyword>
<dbReference type="GO" id="GO:0006508">
    <property type="term" value="P:proteolysis"/>
    <property type="evidence" value="ECO:0007669"/>
    <property type="project" value="UniProtKB-KW"/>
</dbReference>
<comment type="caution">
    <text evidence="2">The sequence shown here is derived from an EMBL/GenBank/DDBJ whole genome shotgun (WGS) entry which is preliminary data.</text>
</comment>
<keyword evidence="2" id="KW-0645">Protease</keyword>
<feature type="transmembrane region" description="Helical" evidence="1">
    <location>
        <begin position="143"/>
        <end position="168"/>
    </location>
</feature>
<dbReference type="PANTHER" id="PTHR36844">
    <property type="entry name" value="PROTEASE PRSW"/>
    <property type="match status" value="1"/>
</dbReference>
<name>A0A4V2YRZ5_9ACTN</name>
<dbReference type="GO" id="GO:0008237">
    <property type="term" value="F:metallopeptidase activity"/>
    <property type="evidence" value="ECO:0007669"/>
    <property type="project" value="UniProtKB-KW"/>
</dbReference>
<keyword evidence="2" id="KW-0378">Hydrolase</keyword>
<gene>
    <name evidence="2" type="ORF">E1262_18760</name>
</gene>
<dbReference type="OrthoDB" id="5141135at2"/>
<feature type="transmembrane region" description="Helical" evidence="1">
    <location>
        <begin position="180"/>
        <end position="203"/>
    </location>
</feature>
<dbReference type="Proteomes" id="UP000295217">
    <property type="component" value="Unassembled WGS sequence"/>
</dbReference>
<sequence length="266" mass="27683">MSTLTERLPVTHAPALRLRWLAVLLTGLALFGVVFAVVTETGDPVFLPCLLLVGAAVVPATFTTLVSEMETTHRLSTVRILTGAILGGVVGGVLAGQLEFETVRTFGSLPYAMIGLIEESAKLAIPVLLLAWLRPRARAVDGLVLGVAVGSGFAALETMGYGFVALISTGGQLDPVGHVLMLRALSSLGGHAAWTGLACAAFFGIRGARSRALGWLRFGAVFAGVIGLHAWWDQRAALGSGYAGIAVASFVLLTAVAVALRERPAR</sequence>
<feature type="transmembrane region" description="Helical" evidence="1">
    <location>
        <begin position="78"/>
        <end position="98"/>
    </location>
</feature>
<dbReference type="AlphaFoldDB" id="A0A4V2YRZ5"/>
<keyword evidence="1" id="KW-0812">Transmembrane</keyword>
<dbReference type="RefSeq" id="WP_132104663.1">
    <property type="nucleotide sequence ID" value="NZ_SMLB01000028.1"/>
</dbReference>
<dbReference type="EMBL" id="SMLB01000028">
    <property type="protein sequence ID" value="TDD67497.1"/>
    <property type="molecule type" value="Genomic_DNA"/>
</dbReference>
<proteinExistence type="predicted"/>
<keyword evidence="1" id="KW-1133">Transmembrane helix</keyword>
<feature type="transmembrane region" description="Helical" evidence="1">
    <location>
        <begin position="45"/>
        <end position="66"/>
    </location>
</feature>
<keyword evidence="3" id="KW-1185">Reference proteome</keyword>
<evidence type="ECO:0000313" key="2">
    <source>
        <dbReference type="EMBL" id="TDD67497.1"/>
    </source>
</evidence>
<organism evidence="2 3">
    <name type="scientific">Jiangella aurantiaca</name>
    <dbReference type="NCBI Taxonomy" id="2530373"/>
    <lineage>
        <taxon>Bacteria</taxon>
        <taxon>Bacillati</taxon>
        <taxon>Actinomycetota</taxon>
        <taxon>Actinomycetes</taxon>
        <taxon>Jiangellales</taxon>
        <taxon>Jiangellaceae</taxon>
        <taxon>Jiangella</taxon>
    </lineage>
</organism>
<accession>A0A4V2YRZ5</accession>
<evidence type="ECO:0000256" key="1">
    <source>
        <dbReference type="SAM" id="Phobius"/>
    </source>
</evidence>
<keyword evidence="1" id="KW-0472">Membrane</keyword>
<dbReference type="Pfam" id="PF13367">
    <property type="entry name" value="PrsW-protease"/>
    <property type="match status" value="1"/>
</dbReference>
<feature type="transmembrane region" description="Helical" evidence="1">
    <location>
        <begin position="215"/>
        <end position="232"/>
    </location>
</feature>
<feature type="transmembrane region" description="Helical" evidence="1">
    <location>
        <begin position="110"/>
        <end position="131"/>
    </location>
</feature>
<dbReference type="PANTHER" id="PTHR36844:SF1">
    <property type="entry name" value="PROTEASE PRSW"/>
    <property type="match status" value="1"/>
</dbReference>
<dbReference type="InterPro" id="IPR026898">
    <property type="entry name" value="PrsW"/>
</dbReference>
<feature type="transmembrane region" description="Helical" evidence="1">
    <location>
        <begin position="20"/>
        <end position="39"/>
    </location>
</feature>
<reference evidence="2 3" key="1">
    <citation type="submission" date="2019-02" db="EMBL/GenBank/DDBJ databases">
        <title>Draft genome sequences of novel Actinobacteria.</title>
        <authorList>
            <person name="Sahin N."/>
            <person name="Ay H."/>
            <person name="Saygin H."/>
        </authorList>
    </citation>
    <scope>NUCLEOTIDE SEQUENCE [LARGE SCALE GENOMIC DNA]</scope>
    <source>
        <strain evidence="2 3">8K307</strain>
    </source>
</reference>
<protein>
    <submittedName>
        <fullName evidence="2">PrsW family intramembrane metalloprotease</fullName>
    </submittedName>
</protein>
<feature type="transmembrane region" description="Helical" evidence="1">
    <location>
        <begin position="238"/>
        <end position="260"/>
    </location>
</feature>
<evidence type="ECO:0000313" key="3">
    <source>
        <dbReference type="Proteomes" id="UP000295217"/>
    </source>
</evidence>